<keyword evidence="2" id="KW-1185">Reference proteome</keyword>
<protein>
    <submittedName>
        <fullName evidence="1">Uncharacterized protein</fullName>
    </submittedName>
</protein>
<name>A0ACC2P3L4_9HYME</name>
<dbReference type="EMBL" id="CM056742">
    <property type="protein sequence ID" value="KAJ8677909.1"/>
    <property type="molecule type" value="Genomic_DNA"/>
</dbReference>
<accession>A0ACC2P3L4</accession>
<comment type="caution">
    <text evidence="1">The sequence shown here is derived from an EMBL/GenBank/DDBJ whole genome shotgun (WGS) entry which is preliminary data.</text>
</comment>
<dbReference type="Proteomes" id="UP001239111">
    <property type="component" value="Chromosome 2"/>
</dbReference>
<evidence type="ECO:0000313" key="1">
    <source>
        <dbReference type="EMBL" id="KAJ8677909.1"/>
    </source>
</evidence>
<reference evidence="1" key="1">
    <citation type="submission" date="2023-04" db="EMBL/GenBank/DDBJ databases">
        <title>A chromosome-level genome assembly of the parasitoid wasp Eretmocerus hayati.</title>
        <authorList>
            <person name="Zhong Y."/>
            <person name="Liu S."/>
            <person name="Liu Y."/>
        </authorList>
    </citation>
    <scope>NUCLEOTIDE SEQUENCE</scope>
    <source>
        <strain evidence="1">ZJU_SS_LIU_2023</strain>
    </source>
</reference>
<proteinExistence type="predicted"/>
<gene>
    <name evidence="1" type="ORF">QAD02_013696</name>
</gene>
<evidence type="ECO:0000313" key="2">
    <source>
        <dbReference type="Proteomes" id="UP001239111"/>
    </source>
</evidence>
<organism evidence="1 2">
    <name type="scientific">Eretmocerus hayati</name>
    <dbReference type="NCBI Taxonomy" id="131215"/>
    <lineage>
        <taxon>Eukaryota</taxon>
        <taxon>Metazoa</taxon>
        <taxon>Ecdysozoa</taxon>
        <taxon>Arthropoda</taxon>
        <taxon>Hexapoda</taxon>
        <taxon>Insecta</taxon>
        <taxon>Pterygota</taxon>
        <taxon>Neoptera</taxon>
        <taxon>Endopterygota</taxon>
        <taxon>Hymenoptera</taxon>
        <taxon>Apocrita</taxon>
        <taxon>Proctotrupomorpha</taxon>
        <taxon>Chalcidoidea</taxon>
        <taxon>Aphelinidae</taxon>
        <taxon>Aphelininae</taxon>
        <taxon>Eretmocerus</taxon>
    </lineage>
</organism>
<sequence>MATALLTVARKVRAEVLYQALRLPLNESPDEALMQILLVEVDGEVLMDKRFTEVPYYWKLGLHIKGVAGEQIQEARKRSVRAEAVYEALRLPLNESPDEALMQVPLAEADGEILMYKCLTEVP</sequence>